<dbReference type="OrthoDB" id="413460at2759"/>
<dbReference type="InterPro" id="IPR014001">
    <property type="entry name" value="Helicase_ATP-bd"/>
</dbReference>
<dbReference type="CDD" id="cd18793">
    <property type="entry name" value="SF2_C_SNF"/>
    <property type="match status" value="1"/>
</dbReference>
<dbReference type="PROSITE" id="PS51192">
    <property type="entry name" value="HELICASE_ATP_BIND_1"/>
    <property type="match status" value="1"/>
</dbReference>
<dbReference type="InterPro" id="IPR050496">
    <property type="entry name" value="SNF2_RAD54_helicase_repair"/>
</dbReference>
<dbReference type="RefSeq" id="XP_025349444.1">
    <property type="nucleotide sequence ID" value="XM_025491935.1"/>
</dbReference>
<feature type="compositionally biased region" description="Basic and acidic residues" evidence="6">
    <location>
        <begin position="777"/>
        <end position="789"/>
    </location>
</feature>
<dbReference type="Pfam" id="PF00176">
    <property type="entry name" value="SNF2-rel_dom"/>
    <property type="match status" value="1"/>
</dbReference>
<dbReference type="PROSITE" id="PS51194">
    <property type="entry name" value="HELICASE_CTER"/>
    <property type="match status" value="1"/>
</dbReference>
<accession>A0A316UBR0</accession>
<reference evidence="9 10" key="1">
    <citation type="journal article" date="2018" name="Mol. Biol. Evol.">
        <title>Broad Genomic Sampling Reveals a Smut Pathogenic Ancestry of the Fungal Clade Ustilaginomycotina.</title>
        <authorList>
            <person name="Kijpornyongpan T."/>
            <person name="Mondo S.J."/>
            <person name="Barry K."/>
            <person name="Sandor L."/>
            <person name="Lee J."/>
            <person name="Lipzen A."/>
            <person name="Pangilinan J."/>
            <person name="LaButti K."/>
            <person name="Hainaut M."/>
            <person name="Henrissat B."/>
            <person name="Grigoriev I.V."/>
            <person name="Spatafora J.W."/>
            <person name="Aime M.C."/>
        </authorList>
    </citation>
    <scope>NUCLEOTIDE SEQUENCE [LARGE SCALE GENOMIC DNA]</scope>
    <source>
        <strain evidence="9 10">MCA 4718</strain>
    </source>
</reference>
<evidence type="ECO:0000259" key="7">
    <source>
        <dbReference type="PROSITE" id="PS51192"/>
    </source>
</evidence>
<sequence>MLAPPKSKRSAIAQVKTDISSDEDEVFSLRPPSQAQSSIESSLARSRSAVKATKESDSESEEEEIPLTTRSLKHKALPVARPGLSQLPQDEKAPITAERDARPCFACTEEQAEIGPLILDSEACIKVPASINRFLRDYQREGIKFMFKAWQEKRGAILGDDMGLGKTVQVIGFLSAIMGKTGREQDLDRRIKASRASRFAAGTRANDIWPTCLVLCPQTVTGNWLKELETWGYFEVAHYGTGQSDPLQAFKRGRLDVVVASHEYAIMRIDELKDLDFSCIFMDEAHKFKSASTKGTQAMNRFRCPVRIAMSGTVIQNRYEEMWSIFDWTNPRKFGTIKAWTDLIAMPLKLGQRRGASAEEVADHRLISKLFTKNFLPPFLLRRTKALIADQMPAKTDKIIFCPLALQQLQGYRMFCELPEVRLMLRMNESCPCGREDNEGRRFRRKNCCNKGAARDILRYMNILTCLANHAALFFPDPEDLRSPKESVRERFEKQRGYVESLWPESWESKLCNASNGLQPNLCGKWLVLRDLLGTWQKQGDKVLLFSRSIRLLNWLQWFVEHSAWTFLRLDGTTPQAQRQQKVDDFNSDPSMFLFLISTRAGGTGLNLTGANKVVIFDPSWNPAEDMQAMDRAYRFGQQRDVYVYRLIGAGTLEEIIYGRQIYKSQAANIAYSASSERRFFSGVEGVYEGELFGLQNILSFRESGTITKAIIEDCEVDEAVQEVRKFLRDLGSPAAGAHGDDSDEEPNTREDTRSDAGESDADARPSGSISRKKRRESSPAKGKEKAVEDQILASHGISYTHDHQQVMQGPSRGPRRQRQLSEAEDSASTPGSKKPLKQGGSVWPPPRSRRRDEWI</sequence>
<keyword evidence="4" id="KW-0067">ATP-binding</keyword>
<dbReference type="AlphaFoldDB" id="A0A316UBR0"/>
<dbReference type="InterPro" id="IPR027417">
    <property type="entry name" value="P-loop_NTPase"/>
</dbReference>
<gene>
    <name evidence="9" type="ORF">BCV69DRAFT_281288</name>
</gene>
<dbReference type="SMART" id="SM00487">
    <property type="entry name" value="DEXDc"/>
    <property type="match status" value="1"/>
</dbReference>
<feature type="compositionally biased region" description="Basic and acidic residues" evidence="6">
    <location>
        <begin position="747"/>
        <end position="757"/>
    </location>
</feature>
<feature type="compositionally biased region" description="Low complexity" evidence="6">
    <location>
        <begin position="37"/>
        <end position="49"/>
    </location>
</feature>
<evidence type="ECO:0000256" key="1">
    <source>
        <dbReference type="ARBA" id="ARBA00004123"/>
    </source>
</evidence>
<dbReference type="InterPro" id="IPR001650">
    <property type="entry name" value="Helicase_C-like"/>
</dbReference>
<name>A0A316UBR0_9BASI</name>
<dbReference type="SUPFAM" id="SSF52540">
    <property type="entry name" value="P-loop containing nucleoside triphosphate hydrolases"/>
    <property type="match status" value="2"/>
</dbReference>
<evidence type="ECO:0000259" key="8">
    <source>
        <dbReference type="PROSITE" id="PS51194"/>
    </source>
</evidence>
<feature type="domain" description="Helicase ATP-binding" evidence="7">
    <location>
        <begin position="147"/>
        <end position="332"/>
    </location>
</feature>
<dbReference type="Proteomes" id="UP000245942">
    <property type="component" value="Unassembled WGS sequence"/>
</dbReference>
<dbReference type="Gene3D" id="3.40.50.10810">
    <property type="entry name" value="Tandem AAA-ATPase domain"/>
    <property type="match status" value="1"/>
</dbReference>
<proteinExistence type="predicted"/>
<evidence type="ECO:0000256" key="4">
    <source>
        <dbReference type="ARBA" id="ARBA00022840"/>
    </source>
</evidence>
<dbReference type="InterPro" id="IPR049730">
    <property type="entry name" value="SNF2/RAD54-like_C"/>
</dbReference>
<evidence type="ECO:0000256" key="3">
    <source>
        <dbReference type="ARBA" id="ARBA00022801"/>
    </source>
</evidence>
<evidence type="ECO:0000313" key="10">
    <source>
        <dbReference type="Proteomes" id="UP000245942"/>
    </source>
</evidence>
<dbReference type="Pfam" id="PF00271">
    <property type="entry name" value="Helicase_C"/>
    <property type="match status" value="1"/>
</dbReference>
<dbReference type="GO" id="GO:0016787">
    <property type="term" value="F:hydrolase activity"/>
    <property type="evidence" value="ECO:0007669"/>
    <property type="project" value="UniProtKB-KW"/>
</dbReference>
<feature type="domain" description="Helicase C-terminal" evidence="8">
    <location>
        <begin position="528"/>
        <end position="681"/>
    </location>
</feature>
<keyword evidence="3" id="KW-0378">Hydrolase</keyword>
<evidence type="ECO:0000256" key="6">
    <source>
        <dbReference type="SAM" id="MobiDB-lite"/>
    </source>
</evidence>
<dbReference type="GO" id="GO:0005524">
    <property type="term" value="F:ATP binding"/>
    <property type="evidence" value="ECO:0007669"/>
    <property type="project" value="InterPro"/>
</dbReference>
<comment type="subcellular location">
    <subcellularLocation>
        <location evidence="1">Nucleus</location>
    </subcellularLocation>
</comment>
<dbReference type="EMBL" id="KZ819323">
    <property type="protein sequence ID" value="PWN22284.1"/>
    <property type="molecule type" value="Genomic_DNA"/>
</dbReference>
<keyword evidence="5" id="KW-0539">Nucleus</keyword>
<keyword evidence="10" id="KW-1185">Reference proteome</keyword>
<feature type="region of interest" description="Disordered" evidence="6">
    <location>
        <begin position="1"/>
        <end position="70"/>
    </location>
</feature>
<dbReference type="GeneID" id="37013669"/>
<keyword evidence="2" id="KW-0547">Nucleotide-binding</keyword>
<protein>
    <submittedName>
        <fullName evidence="9">Uncharacterized protein</fullName>
    </submittedName>
</protein>
<evidence type="ECO:0000256" key="5">
    <source>
        <dbReference type="ARBA" id="ARBA00023242"/>
    </source>
</evidence>
<evidence type="ECO:0000313" key="9">
    <source>
        <dbReference type="EMBL" id="PWN22284.1"/>
    </source>
</evidence>
<dbReference type="PANTHER" id="PTHR45629">
    <property type="entry name" value="SNF2/RAD54 FAMILY MEMBER"/>
    <property type="match status" value="1"/>
</dbReference>
<dbReference type="FunFam" id="3.40.50.10810:FF:000019">
    <property type="entry name" value="DNA excision repair protein ERCC-6-like 2 isoform X1"/>
    <property type="match status" value="1"/>
</dbReference>
<feature type="region of interest" description="Disordered" evidence="6">
    <location>
        <begin position="732"/>
        <end position="856"/>
    </location>
</feature>
<organism evidence="9 10">
    <name type="scientific">Pseudomicrostroma glucosiphilum</name>
    <dbReference type="NCBI Taxonomy" id="1684307"/>
    <lineage>
        <taxon>Eukaryota</taxon>
        <taxon>Fungi</taxon>
        <taxon>Dikarya</taxon>
        <taxon>Basidiomycota</taxon>
        <taxon>Ustilaginomycotina</taxon>
        <taxon>Exobasidiomycetes</taxon>
        <taxon>Microstromatales</taxon>
        <taxon>Microstromatales incertae sedis</taxon>
        <taxon>Pseudomicrostroma</taxon>
    </lineage>
</organism>
<dbReference type="GO" id="GO:0005634">
    <property type="term" value="C:nucleus"/>
    <property type="evidence" value="ECO:0007669"/>
    <property type="project" value="UniProtKB-SubCell"/>
</dbReference>
<dbReference type="InterPro" id="IPR038718">
    <property type="entry name" value="SNF2-like_sf"/>
</dbReference>
<dbReference type="SMART" id="SM00490">
    <property type="entry name" value="HELICc"/>
    <property type="match status" value="1"/>
</dbReference>
<dbReference type="STRING" id="1684307.A0A316UBR0"/>
<dbReference type="PANTHER" id="PTHR45629:SF7">
    <property type="entry name" value="DNA EXCISION REPAIR PROTEIN ERCC-6-RELATED"/>
    <property type="match status" value="1"/>
</dbReference>
<evidence type="ECO:0000256" key="2">
    <source>
        <dbReference type="ARBA" id="ARBA00022741"/>
    </source>
</evidence>
<dbReference type="Gene3D" id="3.40.50.300">
    <property type="entry name" value="P-loop containing nucleotide triphosphate hydrolases"/>
    <property type="match status" value="1"/>
</dbReference>
<dbReference type="InterPro" id="IPR000330">
    <property type="entry name" value="SNF2_N"/>
</dbReference>